<evidence type="ECO:0000313" key="15">
    <source>
        <dbReference type="EMBL" id="CAF4258907.1"/>
    </source>
</evidence>
<evidence type="ECO:0000256" key="5">
    <source>
        <dbReference type="ARBA" id="ARBA00022692"/>
    </source>
</evidence>
<evidence type="ECO:0000256" key="11">
    <source>
        <dbReference type="SAM" id="Phobius"/>
    </source>
</evidence>
<gene>
    <name evidence="13" type="ORF">GPM918_LOCUS31891</name>
    <name evidence="12" type="ORF">OVA965_LOCUS31362</name>
    <name evidence="15" type="ORF">SRO942_LOCUS32548</name>
    <name evidence="14" type="ORF">TMI583_LOCUS32190</name>
</gene>
<dbReference type="SMART" id="SM01021">
    <property type="entry name" value="Bac_rhodopsin"/>
    <property type="match status" value="1"/>
</dbReference>
<evidence type="ECO:0000256" key="9">
    <source>
        <dbReference type="ARBA" id="ARBA00023136"/>
    </source>
</evidence>
<keyword evidence="6" id="KW-0681">Retinal protein</keyword>
<accession>A0A815J0L9</accession>
<dbReference type="CDD" id="cd14965">
    <property type="entry name" value="7tm_Opsins_type1"/>
    <property type="match status" value="1"/>
</dbReference>
<dbReference type="Gene3D" id="1.20.1070.10">
    <property type="entry name" value="Rhodopsin 7-helix transmembrane proteins"/>
    <property type="match status" value="1"/>
</dbReference>
<feature type="transmembrane region" description="Helical" evidence="11">
    <location>
        <begin position="139"/>
        <end position="160"/>
    </location>
</feature>
<dbReference type="EMBL" id="CAJOBA010045175">
    <property type="protein sequence ID" value="CAF4173566.1"/>
    <property type="molecule type" value="Genomic_DNA"/>
</dbReference>
<dbReference type="Proteomes" id="UP000682733">
    <property type="component" value="Unassembled WGS sequence"/>
</dbReference>
<dbReference type="InterPro" id="IPR018229">
    <property type="entry name" value="Rhodopsin_retinal_BS"/>
</dbReference>
<dbReference type="EMBL" id="CAJNOK010023522">
    <property type="protein sequence ID" value="CAF1363965.1"/>
    <property type="molecule type" value="Genomic_DNA"/>
</dbReference>
<evidence type="ECO:0000256" key="2">
    <source>
        <dbReference type="ARBA" id="ARBA00008130"/>
    </source>
</evidence>
<evidence type="ECO:0000256" key="8">
    <source>
        <dbReference type="ARBA" id="ARBA00022991"/>
    </source>
</evidence>
<comment type="caution">
    <text evidence="13">The sequence shown here is derived from an EMBL/GenBank/DDBJ whole genome shotgun (WGS) entry which is preliminary data.</text>
</comment>
<dbReference type="AlphaFoldDB" id="A0A815J0L9"/>
<dbReference type="EMBL" id="CAJNOQ010015956">
    <property type="protein sequence ID" value="CAF1371774.1"/>
    <property type="molecule type" value="Genomic_DNA"/>
</dbReference>
<dbReference type="Proteomes" id="UP000681722">
    <property type="component" value="Unassembled WGS sequence"/>
</dbReference>
<comment type="similarity">
    <text evidence="2">Belongs to the archaeal/bacterial/fungal opsin family.</text>
</comment>
<dbReference type="PROSITE" id="PS00950">
    <property type="entry name" value="BACTERIAL_OPSIN_1"/>
    <property type="match status" value="1"/>
</dbReference>
<feature type="transmembrane region" description="Helical" evidence="11">
    <location>
        <begin position="172"/>
        <end position="194"/>
    </location>
</feature>
<proteinExistence type="inferred from homology"/>
<dbReference type="GO" id="GO:0005216">
    <property type="term" value="F:monoatomic ion channel activity"/>
    <property type="evidence" value="ECO:0007669"/>
    <property type="project" value="InterPro"/>
</dbReference>
<feature type="transmembrane region" description="Helical" evidence="11">
    <location>
        <begin position="48"/>
        <end position="66"/>
    </location>
</feature>
<dbReference type="PANTHER" id="PTHR28286">
    <property type="match status" value="1"/>
</dbReference>
<dbReference type="GO" id="GO:0007602">
    <property type="term" value="P:phototransduction"/>
    <property type="evidence" value="ECO:0007669"/>
    <property type="project" value="UniProtKB-KW"/>
</dbReference>
<organism evidence="13 16">
    <name type="scientific">Didymodactylos carnosus</name>
    <dbReference type="NCBI Taxonomy" id="1234261"/>
    <lineage>
        <taxon>Eukaryota</taxon>
        <taxon>Metazoa</taxon>
        <taxon>Spiralia</taxon>
        <taxon>Gnathifera</taxon>
        <taxon>Rotifera</taxon>
        <taxon>Eurotatoria</taxon>
        <taxon>Bdelloidea</taxon>
        <taxon>Philodinida</taxon>
        <taxon>Philodinidae</taxon>
        <taxon>Didymodactylos</taxon>
    </lineage>
</organism>
<dbReference type="Proteomes" id="UP000677228">
    <property type="component" value="Unassembled WGS sequence"/>
</dbReference>
<dbReference type="PANTHER" id="PTHR28286:SF2">
    <property type="entry name" value="BACTERIORHODOPSIN _OPSIN, NOPA (EUROFUNG)"/>
    <property type="match status" value="1"/>
</dbReference>
<dbReference type="GO" id="GO:0009881">
    <property type="term" value="F:photoreceptor activity"/>
    <property type="evidence" value="ECO:0007669"/>
    <property type="project" value="UniProtKB-KW"/>
</dbReference>
<dbReference type="SUPFAM" id="SSF81321">
    <property type="entry name" value="Family A G protein-coupled receptor-like"/>
    <property type="match status" value="1"/>
</dbReference>
<comment type="subcellular location">
    <subcellularLocation>
        <location evidence="1">Membrane</location>
        <topology evidence="1">Multi-pass membrane protein</topology>
    </subcellularLocation>
</comment>
<keyword evidence="4" id="KW-0716">Sensory transduction</keyword>
<keyword evidence="5 11" id="KW-0812">Transmembrane</keyword>
<dbReference type="OrthoDB" id="10261467at2759"/>
<evidence type="ECO:0000313" key="16">
    <source>
        <dbReference type="Proteomes" id="UP000663829"/>
    </source>
</evidence>
<feature type="transmembrane region" description="Helical" evidence="11">
    <location>
        <begin position="81"/>
        <end position="102"/>
    </location>
</feature>
<feature type="transmembrane region" description="Helical" evidence="11">
    <location>
        <begin position="17"/>
        <end position="36"/>
    </location>
</feature>
<feature type="transmembrane region" description="Helical" evidence="11">
    <location>
        <begin position="114"/>
        <end position="133"/>
    </location>
</feature>
<evidence type="ECO:0000313" key="14">
    <source>
        <dbReference type="EMBL" id="CAF4173566.1"/>
    </source>
</evidence>
<keyword evidence="8" id="KW-0157">Chromophore</keyword>
<keyword evidence="3" id="KW-0600">Photoreceptor protein</keyword>
<dbReference type="Proteomes" id="UP000663829">
    <property type="component" value="Unassembled WGS sequence"/>
</dbReference>
<dbReference type="PRINTS" id="PR00251">
    <property type="entry name" value="BACTRLOPSIN"/>
</dbReference>
<dbReference type="GO" id="GO:0016020">
    <property type="term" value="C:membrane"/>
    <property type="evidence" value="ECO:0007669"/>
    <property type="project" value="UniProtKB-SubCell"/>
</dbReference>
<evidence type="ECO:0000256" key="6">
    <source>
        <dbReference type="ARBA" id="ARBA00022925"/>
    </source>
</evidence>
<protein>
    <submittedName>
        <fullName evidence="13">Uncharacterized protein</fullName>
    </submittedName>
</protein>
<evidence type="ECO:0000313" key="13">
    <source>
        <dbReference type="EMBL" id="CAF1371774.1"/>
    </source>
</evidence>
<dbReference type="Pfam" id="PF01036">
    <property type="entry name" value="Bac_rhodopsin"/>
    <property type="match status" value="1"/>
</dbReference>
<evidence type="ECO:0000256" key="10">
    <source>
        <dbReference type="ARBA" id="ARBA00023170"/>
    </source>
</evidence>
<keyword evidence="9 11" id="KW-0472">Membrane</keyword>
<sequence>MSIPNSDWYLGGTPGRAVFYTGFGCFAAASGGFLISTMMAKTEKIQKFSINSMMITAIAATAYLAMAFDQGKIINVSTGRIIFYARYIDWALTTPLLLYDLAQLAGVNKNLMRLCLFFDELMILLGLFGALSLKQAYLWGWFSLGCLAFFPVLYLLFFVYPKYTKPETTKTAYTVQSCVLGGLWLIYPIAWGLGTGGNVISVDAETIWFLLLDVLTKVAYSSMLLTIWREVLPFTDGNISGYPTEMRNQPNSIQDGNTGVSRRVYKPDVTTAF</sequence>
<evidence type="ECO:0000256" key="7">
    <source>
        <dbReference type="ARBA" id="ARBA00022989"/>
    </source>
</evidence>
<keyword evidence="7 11" id="KW-1133">Transmembrane helix</keyword>
<keyword evidence="16" id="KW-1185">Reference proteome</keyword>
<reference evidence="13" key="1">
    <citation type="submission" date="2021-02" db="EMBL/GenBank/DDBJ databases">
        <authorList>
            <person name="Nowell W R."/>
        </authorList>
    </citation>
    <scope>NUCLEOTIDE SEQUENCE</scope>
</reference>
<evidence type="ECO:0000256" key="1">
    <source>
        <dbReference type="ARBA" id="ARBA00004141"/>
    </source>
</evidence>
<feature type="transmembrane region" description="Helical" evidence="11">
    <location>
        <begin position="206"/>
        <end position="228"/>
    </location>
</feature>
<dbReference type="EMBL" id="CAJOBC010076044">
    <property type="protein sequence ID" value="CAF4258907.1"/>
    <property type="molecule type" value="Genomic_DNA"/>
</dbReference>
<name>A0A815J0L9_9BILA</name>
<dbReference type="InterPro" id="IPR001425">
    <property type="entry name" value="Arc/bac/fun_rhodopsins"/>
</dbReference>
<evidence type="ECO:0000256" key="4">
    <source>
        <dbReference type="ARBA" id="ARBA00022606"/>
    </source>
</evidence>
<evidence type="ECO:0000256" key="3">
    <source>
        <dbReference type="ARBA" id="ARBA00022543"/>
    </source>
</evidence>
<keyword evidence="10" id="KW-0675">Receptor</keyword>
<evidence type="ECO:0000313" key="12">
    <source>
        <dbReference type="EMBL" id="CAF1363965.1"/>
    </source>
</evidence>